<dbReference type="Pfam" id="PF18870">
    <property type="entry name" value="HEPN_RES_NTD1"/>
    <property type="match status" value="1"/>
</dbReference>
<organism evidence="3 4">
    <name type="scientific">Thiocapsa marina 5811</name>
    <dbReference type="NCBI Taxonomy" id="768671"/>
    <lineage>
        <taxon>Bacteria</taxon>
        <taxon>Pseudomonadati</taxon>
        <taxon>Pseudomonadota</taxon>
        <taxon>Gammaproteobacteria</taxon>
        <taxon>Chromatiales</taxon>
        <taxon>Chromatiaceae</taxon>
        <taxon>Thiocapsa</taxon>
    </lineage>
</organism>
<dbReference type="Proteomes" id="UP000005459">
    <property type="component" value="Unassembled WGS sequence"/>
</dbReference>
<proteinExistence type="predicted"/>
<dbReference type="InterPro" id="IPR041206">
    <property type="entry name" value="HEPN/RES_NTD1"/>
</dbReference>
<dbReference type="EMBL" id="AFWV01000009">
    <property type="protein sequence ID" value="EGV17873.1"/>
    <property type="molecule type" value="Genomic_DNA"/>
</dbReference>
<dbReference type="RefSeq" id="WP_007193804.1">
    <property type="nucleotide sequence ID" value="NZ_AFWV01000009.1"/>
</dbReference>
<accession>F9UDC9</accession>
<feature type="domain" description="HEPN/RES N-terminal" evidence="2">
    <location>
        <begin position="41"/>
        <end position="166"/>
    </location>
</feature>
<dbReference type="AlphaFoldDB" id="F9UDC9"/>
<name>F9UDC9_9GAMM</name>
<sequence length="288" mass="32555">MGQAKRMWEEAMERGFAVDENIVVCPDCFDEEALRDFIRNSGGTTPCTYCGTVGEGTCTLEELLDHAMSCIRTEWGQPADEGLPYETREGGWQGAVIDSWELLGNVGLYALNGDLQEQINSALNDDEWCERDPFALRRDQTLYYGWKGFSKFVMHEARYVFLSATPKSYDEFQHDEMHPVKILDALAHMVEDIGLIDAINTTSKLYRVHIVDPKESLTTSKRLGSPPLDRAKYPNRMSPSGISMFYGAFDITNKVRSSERSERRSEPFVGRARDHGGAEGREKIAFRG</sequence>
<feature type="region of interest" description="Disordered" evidence="1">
    <location>
        <begin position="256"/>
        <end position="288"/>
    </location>
</feature>
<keyword evidence="4" id="KW-1185">Reference proteome</keyword>
<evidence type="ECO:0000259" key="2">
    <source>
        <dbReference type="Pfam" id="PF18870"/>
    </source>
</evidence>
<dbReference type="eggNOG" id="ENOG502Z9NV">
    <property type="taxonomic scope" value="Bacteria"/>
</dbReference>
<gene>
    <name evidence="3" type="ORF">ThimaDRAFT_2932</name>
</gene>
<evidence type="ECO:0000313" key="3">
    <source>
        <dbReference type="EMBL" id="EGV17873.1"/>
    </source>
</evidence>
<dbReference type="OrthoDB" id="648213at2"/>
<evidence type="ECO:0000256" key="1">
    <source>
        <dbReference type="SAM" id="MobiDB-lite"/>
    </source>
</evidence>
<evidence type="ECO:0000313" key="4">
    <source>
        <dbReference type="Proteomes" id="UP000005459"/>
    </source>
</evidence>
<reference evidence="3 4" key="1">
    <citation type="submission" date="2011-06" db="EMBL/GenBank/DDBJ databases">
        <title>The draft genome of Thiocapsa marina 5811.</title>
        <authorList>
            <consortium name="US DOE Joint Genome Institute (JGI-PGF)"/>
            <person name="Lucas S."/>
            <person name="Han J."/>
            <person name="Cheng J.-F."/>
            <person name="Goodwin L."/>
            <person name="Pitluck S."/>
            <person name="Peters L."/>
            <person name="Land M.L."/>
            <person name="Hauser L."/>
            <person name="Vogl K."/>
            <person name="Liu Z."/>
            <person name="Imhoff J."/>
            <person name="Thiel V."/>
            <person name="Frigaard N.-U."/>
            <person name="Bryant D."/>
            <person name="Woyke T.J."/>
        </authorList>
    </citation>
    <scope>NUCLEOTIDE SEQUENCE [LARGE SCALE GENOMIC DNA]</scope>
    <source>
        <strain evidence="3 4">5811</strain>
    </source>
</reference>
<protein>
    <submittedName>
        <fullName evidence="3">RES domain protein</fullName>
    </submittedName>
</protein>